<evidence type="ECO:0000313" key="1">
    <source>
        <dbReference type="EMBL" id="SDF57206.1"/>
    </source>
</evidence>
<dbReference type="EMBL" id="FNCC01000002">
    <property type="protein sequence ID" value="SDF57206.1"/>
    <property type="molecule type" value="Genomic_DNA"/>
</dbReference>
<sequence>MCDLGPRRGAGDGNRTRLCCLETRFSAQGVCLTLRSGGVKDDRDVYLLTRSYNPSDSKFHRAAFGHWAFKLLPQGKGSRLERVPWLSCGIFGGQVLNVTWTTSLASRTVLSLDSANRSMNPGIRTHCGALTRRRSTSHVMHPLRLRRASAQDSGPRTDHVVLPDVPLFYSVALSSFQDFSCEVTRSVVSLPTWSRRRTRPCFRWSDTSCRDQEDPFDDVRNNQSFKCVVAG</sequence>
<keyword evidence="2" id="KW-1185">Reference proteome</keyword>
<gene>
    <name evidence="1" type="ORF">SAMN05216553_102120</name>
</gene>
<evidence type="ECO:0000313" key="2">
    <source>
        <dbReference type="Proteomes" id="UP000199623"/>
    </source>
</evidence>
<dbReference type="AlphaFoldDB" id="A0A1G7M6G8"/>
<proteinExistence type="predicted"/>
<name>A0A1G7M6G8_9PSEU</name>
<accession>A0A1G7M6G8</accession>
<dbReference type="Proteomes" id="UP000199623">
    <property type="component" value="Unassembled WGS sequence"/>
</dbReference>
<protein>
    <submittedName>
        <fullName evidence="1">Uncharacterized protein</fullName>
    </submittedName>
</protein>
<organism evidence="1 2">
    <name type="scientific">Lentzea fradiae</name>
    <dbReference type="NCBI Taxonomy" id="200378"/>
    <lineage>
        <taxon>Bacteria</taxon>
        <taxon>Bacillati</taxon>
        <taxon>Actinomycetota</taxon>
        <taxon>Actinomycetes</taxon>
        <taxon>Pseudonocardiales</taxon>
        <taxon>Pseudonocardiaceae</taxon>
        <taxon>Lentzea</taxon>
    </lineage>
</organism>
<reference evidence="2" key="1">
    <citation type="submission" date="2016-10" db="EMBL/GenBank/DDBJ databases">
        <authorList>
            <person name="Varghese N."/>
            <person name="Submissions S."/>
        </authorList>
    </citation>
    <scope>NUCLEOTIDE SEQUENCE [LARGE SCALE GENOMIC DNA]</scope>
    <source>
        <strain evidence="2">CGMCC 4.3506</strain>
    </source>
</reference>